<dbReference type="Gene3D" id="2.130.10.10">
    <property type="entry name" value="YVTN repeat-like/Quinoprotein amine dehydrogenase"/>
    <property type="match status" value="2"/>
</dbReference>
<dbReference type="GO" id="GO:0005634">
    <property type="term" value="C:nucleus"/>
    <property type="evidence" value="ECO:0007669"/>
    <property type="project" value="TreeGrafter"/>
</dbReference>
<dbReference type="Pfam" id="PF24809">
    <property type="entry name" value="DUF7708"/>
    <property type="match status" value="1"/>
</dbReference>
<dbReference type="Pfam" id="PF24883">
    <property type="entry name" value="NPHP3_N"/>
    <property type="match status" value="1"/>
</dbReference>
<comment type="function">
    <text evidence="5">Involved in mitochondrial fission. Acts as an adapter protein required to form mitochondrial fission complexes. Formation of these complexes is required to promote constriction and fission of the mitochondrial compartment at a late step in mitochondrial division.</text>
</comment>
<organism evidence="9 10">
    <name type="scientific">Botryotinia fuckeliana (strain B05.10)</name>
    <name type="common">Noble rot fungus</name>
    <name type="synonym">Botrytis cinerea</name>
    <dbReference type="NCBI Taxonomy" id="332648"/>
    <lineage>
        <taxon>Eukaryota</taxon>
        <taxon>Fungi</taxon>
        <taxon>Dikarya</taxon>
        <taxon>Ascomycota</taxon>
        <taxon>Pezizomycotina</taxon>
        <taxon>Leotiomycetes</taxon>
        <taxon>Helotiales</taxon>
        <taxon>Sclerotiniaceae</taxon>
        <taxon>Botrytis</taxon>
    </lineage>
</organism>
<evidence type="ECO:0000259" key="8">
    <source>
        <dbReference type="PROSITE" id="PS50837"/>
    </source>
</evidence>
<dbReference type="InterPro" id="IPR007111">
    <property type="entry name" value="NACHT_NTPase"/>
</dbReference>
<evidence type="ECO:0000256" key="2">
    <source>
        <dbReference type="ARBA" id="ARBA00022737"/>
    </source>
</evidence>
<dbReference type="InterPro" id="IPR019775">
    <property type="entry name" value="WD40_repeat_CS"/>
</dbReference>
<dbReference type="PANTHER" id="PTHR22847">
    <property type="entry name" value="WD40 REPEAT PROTEIN"/>
    <property type="match status" value="1"/>
</dbReference>
<dbReference type="EMBL" id="CP009808">
    <property type="protein sequence ID" value="ATZ48887.1"/>
    <property type="molecule type" value="Genomic_DNA"/>
</dbReference>
<dbReference type="SMART" id="SM00320">
    <property type="entry name" value="WD40"/>
    <property type="match status" value="3"/>
</dbReference>
<dbReference type="Gene3D" id="3.40.50.300">
    <property type="entry name" value="P-loop containing nucleotide triphosphate hydrolases"/>
    <property type="match status" value="1"/>
</dbReference>
<dbReference type="PROSITE" id="PS50082">
    <property type="entry name" value="WD_REPEATS_2"/>
    <property type="match status" value="3"/>
</dbReference>
<dbReference type="PRINTS" id="PR00320">
    <property type="entry name" value="GPROTEINBRPT"/>
</dbReference>
<comment type="similarity">
    <text evidence="3">Belongs to the WD repeat MDV1/CAF4 family.</text>
</comment>
<dbReference type="CDD" id="cd00200">
    <property type="entry name" value="WD40"/>
    <property type="match status" value="1"/>
</dbReference>
<name>A0A384JEP5_BOTFB</name>
<dbReference type="GeneID" id="5434930"/>
<dbReference type="InterPro" id="IPR036322">
    <property type="entry name" value="WD40_repeat_dom_sf"/>
</dbReference>
<accession>A0A384JEP5</accession>
<dbReference type="KEGG" id="bfu:BCIN_04g01020"/>
<feature type="repeat" description="WD" evidence="6">
    <location>
        <begin position="928"/>
        <end position="969"/>
    </location>
</feature>
<dbReference type="GO" id="GO:1990234">
    <property type="term" value="C:transferase complex"/>
    <property type="evidence" value="ECO:0007669"/>
    <property type="project" value="UniProtKB-ARBA"/>
</dbReference>
<evidence type="ECO:0000256" key="1">
    <source>
        <dbReference type="ARBA" id="ARBA00022574"/>
    </source>
</evidence>
<evidence type="ECO:0000256" key="4">
    <source>
        <dbReference type="ARBA" id="ARBA00039789"/>
    </source>
</evidence>
<dbReference type="PROSITE" id="PS00678">
    <property type="entry name" value="WD_REPEATS_1"/>
    <property type="match status" value="3"/>
</dbReference>
<dbReference type="InterPro" id="IPR027417">
    <property type="entry name" value="P-loop_NTPase"/>
</dbReference>
<dbReference type="OrthoDB" id="674604at2759"/>
<keyword evidence="2" id="KW-0677">Repeat</keyword>
<reference evidence="9 10" key="2">
    <citation type="journal article" date="2012" name="Eukaryot. Cell">
        <title>Genome update of Botrytis cinerea strains B05.10 and T4.</title>
        <authorList>
            <person name="Staats M."/>
            <person name="van Kan J.A."/>
        </authorList>
    </citation>
    <scope>NUCLEOTIDE SEQUENCE [LARGE SCALE GENOMIC DNA]</scope>
    <source>
        <strain evidence="9 10">B05.10</strain>
    </source>
</reference>
<evidence type="ECO:0000256" key="7">
    <source>
        <dbReference type="SAM" id="Coils"/>
    </source>
</evidence>
<dbReference type="SUPFAM" id="SSF52540">
    <property type="entry name" value="P-loop containing nucleoside triphosphate hydrolases"/>
    <property type="match status" value="1"/>
</dbReference>
<dbReference type="SUPFAM" id="SSF50978">
    <property type="entry name" value="WD40 repeat-like"/>
    <property type="match status" value="1"/>
</dbReference>
<dbReference type="PANTHER" id="PTHR22847:SF637">
    <property type="entry name" value="WD REPEAT DOMAIN 5B"/>
    <property type="match status" value="1"/>
</dbReference>
<feature type="repeat" description="WD" evidence="6">
    <location>
        <begin position="886"/>
        <end position="927"/>
    </location>
</feature>
<dbReference type="VEuPathDB" id="FungiDB:Bcin04g01020"/>
<dbReference type="InterPro" id="IPR056125">
    <property type="entry name" value="DUF7708"/>
</dbReference>
<evidence type="ECO:0000256" key="3">
    <source>
        <dbReference type="ARBA" id="ARBA00038415"/>
    </source>
</evidence>
<reference evidence="9 10" key="3">
    <citation type="journal article" date="2017" name="Mol. Plant Pathol.">
        <title>A gapless genome sequence of the fungus Botrytis cinerea.</title>
        <authorList>
            <person name="Van Kan J.A."/>
            <person name="Stassen J.H."/>
            <person name="Mosbach A."/>
            <person name="Van Der Lee T.A."/>
            <person name="Faino L."/>
            <person name="Farmer A.D."/>
            <person name="Papasotiriou D.G."/>
            <person name="Zhou S."/>
            <person name="Seidl M.F."/>
            <person name="Cottam E."/>
            <person name="Edel D."/>
            <person name="Hahn M."/>
            <person name="Schwartz D.C."/>
            <person name="Dietrich R.A."/>
            <person name="Widdison S."/>
            <person name="Scalliet G."/>
        </authorList>
    </citation>
    <scope>NUCLEOTIDE SEQUENCE [LARGE SCALE GENOMIC DNA]</scope>
    <source>
        <strain evidence="9 10">B05.10</strain>
    </source>
</reference>
<dbReference type="RefSeq" id="XP_024548133.1">
    <property type="nucleotide sequence ID" value="XM_024692358.1"/>
</dbReference>
<evidence type="ECO:0000313" key="9">
    <source>
        <dbReference type="EMBL" id="ATZ48887.1"/>
    </source>
</evidence>
<dbReference type="PROSITE" id="PS50837">
    <property type="entry name" value="NACHT"/>
    <property type="match status" value="1"/>
</dbReference>
<keyword evidence="10" id="KW-1185">Reference proteome</keyword>
<dbReference type="AlphaFoldDB" id="A0A384JEP5"/>
<evidence type="ECO:0000313" key="10">
    <source>
        <dbReference type="Proteomes" id="UP000001798"/>
    </source>
</evidence>
<keyword evidence="7" id="KW-0175">Coiled coil</keyword>
<evidence type="ECO:0000256" key="5">
    <source>
        <dbReference type="ARBA" id="ARBA00043913"/>
    </source>
</evidence>
<feature type="domain" description="NACHT" evidence="8">
    <location>
        <begin position="341"/>
        <end position="488"/>
    </location>
</feature>
<dbReference type="InterPro" id="IPR015943">
    <property type="entry name" value="WD40/YVTN_repeat-like_dom_sf"/>
</dbReference>
<feature type="repeat" description="WD" evidence="6">
    <location>
        <begin position="970"/>
        <end position="1011"/>
    </location>
</feature>
<evidence type="ECO:0000256" key="6">
    <source>
        <dbReference type="PROSITE-ProRule" id="PRU00221"/>
    </source>
</evidence>
<dbReference type="InterPro" id="IPR001680">
    <property type="entry name" value="WD40_rpt"/>
</dbReference>
<gene>
    <name evidence="9" type="ORF">BCIN_04g01020</name>
</gene>
<dbReference type="Proteomes" id="UP000001798">
    <property type="component" value="Chromosome 4"/>
</dbReference>
<proteinExistence type="inferred from homology"/>
<feature type="coiled-coil region" evidence="7">
    <location>
        <begin position="263"/>
        <end position="296"/>
    </location>
</feature>
<dbReference type="FunFam" id="2.130.10.10:FF:001552">
    <property type="entry name" value="Uncharacterized protein"/>
    <property type="match status" value="1"/>
</dbReference>
<dbReference type="InterPro" id="IPR056884">
    <property type="entry name" value="NPHP3-like_N"/>
</dbReference>
<dbReference type="Pfam" id="PF00400">
    <property type="entry name" value="WD40"/>
    <property type="match status" value="3"/>
</dbReference>
<protein>
    <recommendedName>
        <fullName evidence="4">Mitochondrial division protein 1</fullName>
    </recommendedName>
</protein>
<reference evidence="9 10" key="1">
    <citation type="journal article" date="2011" name="PLoS Genet.">
        <title>Genomic analysis of the necrotrophic fungal pathogens Sclerotinia sclerotiorum and Botrytis cinerea.</title>
        <authorList>
            <person name="Amselem J."/>
            <person name="Cuomo C.A."/>
            <person name="van Kan J.A."/>
            <person name="Viaud M."/>
            <person name="Benito E.P."/>
            <person name="Couloux A."/>
            <person name="Coutinho P.M."/>
            <person name="de Vries R.P."/>
            <person name="Dyer P.S."/>
            <person name="Fillinger S."/>
            <person name="Fournier E."/>
            <person name="Gout L."/>
            <person name="Hahn M."/>
            <person name="Kohn L."/>
            <person name="Lapalu N."/>
            <person name="Plummer K.M."/>
            <person name="Pradier J.M."/>
            <person name="Quevillon E."/>
            <person name="Sharon A."/>
            <person name="Simon A."/>
            <person name="ten Have A."/>
            <person name="Tudzynski B."/>
            <person name="Tudzynski P."/>
            <person name="Wincker P."/>
            <person name="Andrew M."/>
            <person name="Anthouard V."/>
            <person name="Beever R.E."/>
            <person name="Beffa R."/>
            <person name="Benoit I."/>
            <person name="Bouzid O."/>
            <person name="Brault B."/>
            <person name="Chen Z."/>
            <person name="Choquer M."/>
            <person name="Collemare J."/>
            <person name="Cotton P."/>
            <person name="Danchin E.G."/>
            <person name="Da Silva C."/>
            <person name="Gautier A."/>
            <person name="Giraud C."/>
            <person name="Giraud T."/>
            <person name="Gonzalez C."/>
            <person name="Grossetete S."/>
            <person name="Guldener U."/>
            <person name="Henrissat B."/>
            <person name="Howlett B.J."/>
            <person name="Kodira C."/>
            <person name="Kretschmer M."/>
            <person name="Lappartient A."/>
            <person name="Leroch M."/>
            <person name="Levis C."/>
            <person name="Mauceli E."/>
            <person name="Neuveglise C."/>
            <person name="Oeser B."/>
            <person name="Pearson M."/>
            <person name="Poulain J."/>
            <person name="Poussereau N."/>
            <person name="Quesneville H."/>
            <person name="Rascle C."/>
            <person name="Schumacher J."/>
            <person name="Segurens B."/>
            <person name="Sexton A."/>
            <person name="Silva E."/>
            <person name="Sirven C."/>
            <person name="Soanes D.M."/>
            <person name="Talbot N.J."/>
            <person name="Templeton M."/>
            <person name="Yandava C."/>
            <person name="Yarden O."/>
            <person name="Zeng Q."/>
            <person name="Rollins J.A."/>
            <person name="Lebrun M.H."/>
            <person name="Dickman M."/>
        </authorList>
    </citation>
    <scope>NUCLEOTIDE SEQUENCE [LARGE SCALE GENOMIC DNA]</scope>
    <source>
        <strain evidence="9 10">B05.10</strain>
    </source>
</reference>
<dbReference type="PROSITE" id="PS50294">
    <property type="entry name" value="WD_REPEATS_REGION"/>
    <property type="match status" value="3"/>
</dbReference>
<keyword evidence="1 6" id="KW-0853">WD repeat</keyword>
<sequence length="1087" mass="123716">MTRAAISTAKSHRRRFRDFILCRPASESISRDSILSNHSVAQVHPDPNQDFFDNVWERLSAQERVTIEQLKITNDIDATLVATLNTAGEKKRLCEERRWTFQLGKRTLVLRDEAEKVLRGLRKFKEVGDIIVNVDPLHAGLPWAAIRLLLEVTISDSSQMAVLLAGLEIALSMMNRLKAYMKYLEDLPATKERENFEISLIELYVITLQFLVQAIQIYQEDTPKRIWKAFWQPSEVLDFENRCDKIARKAEIEAGICDRNLNISDRQQTNQKLENLREVLKELEELRNIKESVINLEKLPIAKNATFDSYQDEHDARCLLGTRVELLKQISGWAEDPKGKCIFWLNGMAGTGKSTISRTVAQSFEENNLLGASFFFKRGEGDRGTASKFFTTIARQLVVKQPQMVQSIKKAIDLDPNISDKSLAKQFEQLIFKPLNELNSSPQTLVLVIDALDECEREEDIGVILRLLTQVRNIASICLRIFVTSRPDLPVRLGFQEMSDAAHQDCILHEITQATIERDIFMYLDHEFAKIRTKNKILAVNWPGQESIQALVQMAIPLFIFAATACRFIADPVWNPEEQLEAILQYRMVENMSNFDRTYRPILEKHLITQTTKKQRETLIQQFKEIVGAIVILADPLSVVSLARLLDVKKDYIERRLQFLHSVLDIPSSEDAPVRLFHLSFRDFLLGDSENDDIPFKMNERELHGRITSKCLELMSKPGCLKVDVCNLGEPGTLKTQVDEHDINEYLPPHVQYACRYWAFHIQESNIILLDNCQVHKFLQEHFLHWVEVMSLMGIISECITAINSLESRISAEKAPELFAFAHDAKRFVLHNRIGIEQAPLQIYCSALVFAPEESIIRKKFQECIPDWIYKISRTRSNWSATLQTLEGHSESVTSVAFSPDGKVVASGSNDKTIRLWDVATGESLQTLEGHSESVRSVAFSPDGKVVASGSDDKTIRLWDVATGESLQTLEGHLDWVRSVSFSPDGKVVASGSRDKTVRLWDVATGESLQTLEGHSVLEASSVFERYSISNHWIIEIVDKGIRNKIWLPPDYRPSSTSCYKGIITMGFPFGGVFILKLGYEILYSLG</sequence>
<dbReference type="InterPro" id="IPR020472">
    <property type="entry name" value="WD40_PAC1"/>
</dbReference>